<dbReference type="InterPro" id="IPR038351">
    <property type="entry name" value="MCD_N_sf"/>
</dbReference>
<reference evidence="1" key="1">
    <citation type="submission" date="2021-01" db="EMBL/GenBank/DDBJ databases">
        <authorList>
            <person name="Corre E."/>
            <person name="Pelletier E."/>
            <person name="Niang G."/>
            <person name="Scheremetjew M."/>
            <person name="Finn R."/>
            <person name="Kale V."/>
            <person name="Holt S."/>
            <person name="Cochrane G."/>
            <person name="Meng A."/>
            <person name="Brown T."/>
            <person name="Cohen L."/>
        </authorList>
    </citation>
    <scope>NUCLEOTIDE SEQUENCE</scope>
    <source>
        <strain evidence="1">CCMP1320</strain>
    </source>
</reference>
<accession>A0A7S3QX22</accession>
<dbReference type="AlphaFoldDB" id="A0A7S3QX22"/>
<evidence type="ECO:0000313" key="1">
    <source>
        <dbReference type="EMBL" id="CAE0495120.1"/>
    </source>
</evidence>
<name>A0A7S3QX22_DUNTE</name>
<dbReference type="EMBL" id="HBIP01017324">
    <property type="protein sequence ID" value="CAE0495120.1"/>
    <property type="molecule type" value="Transcribed_RNA"/>
</dbReference>
<gene>
    <name evidence="1" type="ORF">DTER00134_LOCUS10193</name>
</gene>
<sequence>MTERSMVSRKGSAQDLMVLWGEMLEQAQKASVVGAQDESNMSEGRSRAASRARSLIRESAMYIPQGDIPQKVHASLVQCYYRLPSMAAKIWFCQLLADELGTQRGAVDGAVRKWLALNQEPPSKGEHAQLPAADTILRVAANLSVAAQPLYMRLFHAIAQEKGADTNPH</sequence>
<protein>
    <submittedName>
        <fullName evidence="1">Uncharacterized protein</fullName>
    </submittedName>
</protein>
<proteinExistence type="predicted"/>
<organism evidence="1">
    <name type="scientific">Dunaliella tertiolecta</name>
    <name type="common">Green alga</name>
    <dbReference type="NCBI Taxonomy" id="3047"/>
    <lineage>
        <taxon>Eukaryota</taxon>
        <taxon>Viridiplantae</taxon>
        <taxon>Chlorophyta</taxon>
        <taxon>core chlorophytes</taxon>
        <taxon>Chlorophyceae</taxon>
        <taxon>CS clade</taxon>
        <taxon>Chlamydomonadales</taxon>
        <taxon>Dunaliellaceae</taxon>
        <taxon>Dunaliella</taxon>
    </lineage>
</organism>
<dbReference type="Gene3D" id="1.20.140.90">
    <property type="entry name" value="Malonyl-CoA decarboxylase, oligemerization domain"/>
    <property type="match status" value="1"/>
</dbReference>